<keyword evidence="3" id="KW-1185">Reference proteome</keyword>
<feature type="region of interest" description="Disordered" evidence="1">
    <location>
        <begin position="502"/>
        <end position="521"/>
    </location>
</feature>
<proteinExistence type="predicted"/>
<accession>W3XSU7</accession>
<gene>
    <name evidence="2" type="ORF">PFICI_02104</name>
</gene>
<dbReference type="EMBL" id="KI912109">
    <property type="protein sequence ID" value="ETS88276.1"/>
    <property type="molecule type" value="Genomic_DNA"/>
</dbReference>
<feature type="compositionally biased region" description="Basic residues" evidence="1">
    <location>
        <begin position="17"/>
        <end position="26"/>
    </location>
</feature>
<feature type="compositionally biased region" description="Polar residues" evidence="1">
    <location>
        <begin position="242"/>
        <end position="258"/>
    </location>
</feature>
<feature type="region of interest" description="Disordered" evidence="1">
    <location>
        <begin position="1"/>
        <end position="30"/>
    </location>
</feature>
<protein>
    <submittedName>
        <fullName evidence="2">Uncharacterized protein</fullName>
    </submittedName>
</protein>
<dbReference type="AlphaFoldDB" id="W3XSU7"/>
<feature type="compositionally biased region" description="Pro residues" evidence="1">
    <location>
        <begin position="383"/>
        <end position="395"/>
    </location>
</feature>
<feature type="region of interest" description="Disordered" evidence="1">
    <location>
        <begin position="234"/>
        <end position="261"/>
    </location>
</feature>
<organism evidence="2 3">
    <name type="scientific">Pestalotiopsis fici (strain W106-1 / CGMCC3.15140)</name>
    <dbReference type="NCBI Taxonomy" id="1229662"/>
    <lineage>
        <taxon>Eukaryota</taxon>
        <taxon>Fungi</taxon>
        <taxon>Dikarya</taxon>
        <taxon>Ascomycota</taxon>
        <taxon>Pezizomycotina</taxon>
        <taxon>Sordariomycetes</taxon>
        <taxon>Xylariomycetidae</taxon>
        <taxon>Amphisphaeriales</taxon>
        <taxon>Sporocadaceae</taxon>
        <taxon>Pestalotiopsis</taxon>
    </lineage>
</organism>
<feature type="compositionally biased region" description="Polar residues" evidence="1">
    <location>
        <begin position="690"/>
        <end position="720"/>
    </location>
</feature>
<feature type="compositionally biased region" description="Basic residues" evidence="1">
    <location>
        <begin position="749"/>
        <end position="761"/>
    </location>
</feature>
<dbReference type="Proteomes" id="UP000030651">
    <property type="component" value="Unassembled WGS sequence"/>
</dbReference>
<feature type="region of interest" description="Disordered" evidence="1">
    <location>
        <begin position="572"/>
        <end position="768"/>
    </location>
</feature>
<feature type="region of interest" description="Disordered" evidence="1">
    <location>
        <begin position="527"/>
        <end position="559"/>
    </location>
</feature>
<dbReference type="GeneID" id="19267117"/>
<feature type="compositionally biased region" description="Basic and acidic residues" evidence="1">
    <location>
        <begin position="345"/>
        <end position="355"/>
    </location>
</feature>
<feature type="compositionally biased region" description="Acidic residues" evidence="1">
    <location>
        <begin position="572"/>
        <end position="584"/>
    </location>
</feature>
<dbReference type="InParanoid" id="W3XSU7"/>
<dbReference type="KEGG" id="pfy:PFICI_02104"/>
<feature type="compositionally biased region" description="Polar residues" evidence="1">
    <location>
        <begin position="426"/>
        <end position="436"/>
    </location>
</feature>
<evidence type="ECO:0000313" key="3">
    <source>
        <dbReference type="Proteomes" id="UP000030651"/>
    </source>
</evidence>
<dbReference type="RefSeq" id="XP_007828876.1">
    <property type="nucleotide sequence ID" value="XM_007830685.1"/>
</dbReference>
<feature type="compositionally biased region" description="Polar residues" evidence="1">
    <location>
        <begin position="399"/>
        <end position="415"/>
    </location>
</feature>
<dbReference type="HOGENOM" id="CLU_354920_0_0_1"/>
<feature type="compositionally biased region" description="Polar residues" evidence="1">
    <location>
        <begin position="324"/>
        <end position="334"/>
    </location>
</feature>
<feature type="compositionally biased region" description="Polar residues" evidence="1">
    <location>
        <begin position="1"/>
        <end position="13"/>
    </location>
</feature>
<evidence type="ECO:0000256" key="1">
    <source>
        <dbReference type="SAM" id="MobiDB-lite"/>
    </source>
</evidence>
<sequence length="791" mass="88328">MSHSSAKIKSDLNSLARKPRKSTRSTRRLEDIDFREDSQVNYTDEDDCELDLKADDQTIRRSKNKKRSSSPDEEEILYETHTTTDDKDTILFETLRQNIDKLFDSDLTKLGPDKEFWEACCRQLRIDPAARPSFRQSILKKKPKTRIPDDALIQEWWLLWDCWNMEFLCHKIATSVSTRSTEENVPGADDPESHKMLVSNLWIAVQALKTKLREDHSSKDLNAIQSIEMDLSNSDEYHDVNGNESDSAQEGSVTSRLSPYQDKPSDLEGILTLVNDNIEQRWVKGMLAKLGIPKEIPKLETFEVLLHQGKAVLEKLPQISSIELGTPASRTGCPNGSPVPGRSTQDSDKELHDFPSETPTSASPSASSSGKSTAAACNTPQSSSPPPTASPPKPFAQPSSQTFAQLMGLSKTSRPSPKAVARELQSRNLQSGTGHNKASKPMPKRSDDDNCSQDAADTPLERQRREETHPHLRAATENYQRNKKKVNRGDIVLKPSHLVPQTMWKPVTGTGAQKGKKVASNTSNMLSHHLPVHDQPHPTAASSSKAAVHKDNHGSDWDSNCTECIFPSDLYDEDDNSNENDTETQTDTIFATASPIKTDRAGSRGVSDDNIPEHDEDRYFATTPTPSSPPSSIPGASVNETTSRGARREKQKLKAMRERRKRNRRMTREGQSVQPSSPHAKPVRIEHVRSPTSVRTKQPQSSNNQSLANHVSSDIQNGSNDRSKKRKASSLVETIIPQETPDNSVQVAKKQKRTRSRKRAERKAMNEKLETLQRQIEGLEQKLSTFQQASL</sequence>
<feature type="compositionally biased region" description="Basic residues" evidence="1">
    <location>
        <begin position="645"/>
        <end position="665"/>
    </location>
</feature>
<feature type="region of interest" description="Disordered" evidence="1">
    <location>
        <begin position="53"/>
        <end position="80"/>
    </location>
</feature>
<feature type="compositionally biased region" description="Basic and acidic residues" evidence="1">
    <location>
        <begin position="459"/>
        <end position="470"/>
    </location>
</feature>
<name>W3XSU7_PESFW</name>
<feature type="region of interest" description="Disordered" evidence="1">
    <location>
        <begin position="324"/>
        <end position="494"/>
    </location>
</feature>
<reference evidence="3" key="1">
    <citation type="journal article" date="2015" name="BMC Genomics">
        <title>Genomic and transcriptomic analysis of the endophytic fungus Pestalotiopsis fici reveals its lifestyle and high potential for synthesis of natural products.</title>
        <authorList>
            <person name="Wang X."/>
            <person name="Zhang X."/>
            <person name="Liu L."/>
            <person name="Xiang M."/>
            <person name="Wang W."/>
            <person name="Sun X."/>
            <person name="Che Y."/>
            <person name="Guo L."/>
            <person name="Liu G."/>
            <person name="Guo L."/>
            <person name="Wang C."/>
            <person name="Yin W.B."/>
            <person name="Stadler M."/>
            <person name="Zhang X."/>
            <person name="Liu X."/>
        </authorList>
    </citation>
    <scope>NUCLEOTIDE SEQUENCE [LARGE SCALE GENOMIC DNA]</scope>
    <source>
        <strain evidence="3">W106-1 / CGMCC3.15140</strain>
    </source>
</reference>
<feature type="compositionally biased region" description="Low complexity" evidence="1">
    <location>
        <begin position="356"/>
        <end position="382"/>
    </location>
</feature>
<evidence type="ECO:0000313" key="2">
    <source>
        <dbReference type="EMBL" id="ETS88276.1"/>
    </source>
</evidence>